<dbReference type="SUPFAM" id="SSF57362">
    <property type="entry name" value="BPTI-like"/>
    <property type="match status" value="2"/>
</dbReference>
<evidence type="ECO:0000259" key="10">
    <source>
        <dbReference type="PROSITE" id="PS50279"/>
    </source>
</evidence>
<dbReference type="InterPro" id="IPR003598">
    <property type="entry name" value="Ig_sub2"/>
</dbReference>
<feature type="domain" description="Ig-like" evidence="11">
    <location>
        <begin position="147"/>
        <end position="227"/>
    </location>
</feature>
<dbReference type="SMART" id="SM00131">
    <property type="entry name" value="KU"/>
    <property type="match status" value="2"/>
</dbReference>
<dbReference type="CDD" id="cd22639">
    <property type="entry name" value="Kunitz_papilin_lacunin-like"/>
    <property type="match status" value="1"/>
</dbReference>
<keyword evidence="13" id="KW-1185">Reference proteome</keyword>
<keyword evidence="8" id="KW-0393">Immunoglobulin domain</keyword>
<keyword evidence="6" id="KW-1015">Disulfide bond</keyword>
<evidence type="ECO:0000256" key="4">
    <source>
        <dbReference type="ARBA" id="ARBA00022989"/>
    </source>
</evidence>
<keyword evidence="5" id="KW-0472">Membrane</keyword>
<accession>A0ABM5IXV4</accession>
<evidence type="ECO:0000313" key="12">
    <source>
        <dbReference type="EnsemblMetazoa" id="XP_028147915.2"/>
    </source>
</evidence>
<dbReference type="PRINTS" id="PR01838">
    <property type="entry name" value="NCAMFAMILY"/>
</dbReference>
<dbReference type="InterPro" id="IPR002223">
    <property type="entry name" value="Kunitz_BPTI"/>
</dbReference>
<feature type="domain" description="BPTI/Kunitz inhibitor" evidence="10">
    <location>
        <begin position="88"/>
        <end position="138"/>
    </location>
</feature>
<dbReference type="InterPro" id="IPR013783">
    <property type="entry name" value="Ig-like_fold"/>
</dbReference>
<dbReference type="Pfam" id="PF13927">
    <property type="entry name" value="Ig_3"/>
    <property type="match status" value="3"/>
</dbReference>
<dbReference type="InterPro" id="IPR020901">
    <property type="entry name" value="Prtase_inh_Kunz-CS"/>
</dbReference>
<feature type="domain" description="Ig-like" evidence="11">
    <location>
        <begin position="234"/>
        <end position="314"/>
    </location>
</feature>
<sequence>MNKLIVLCIYLILQCSYGDDDTIDAQVGCFLPKDKGQCRNYTTAWFFDVEYGGCSRFWYGGCEGNANRYKSKEECEDTCVDPEGAKKCNLPKVSGPCEGYYVSYYYEKDVKTCFPFTYGGCLGNSNRFNSREECMYFCGEDDIQVPPRISLNSTKLVVYPGEQAYINCSATGDQPIKISWRFFGSDMPTSVTNKDGYISFNDIQLEHAGTYVCVATNPAGNSSAKVDLIVKVPPRISLNSTKLVVYPGEHAYINCSATGYEPIKISWRSFGSDMPTSVTNKDGYISFNDIQLEHAGTYVCMATNPAGNSSAEVDLIVKVPPRISLTSYRLEAHPGEYHFINCNATGDQPIEISWSSLGRDMPNSVFTKDGYVSFNSTQLQDAGRYLCVAKNEAGKAGAVADVIIEPVPPRINLSSTRLELRLGDSGFVDCYANGEQPIDISWSAWEHSMPKSVYIRDRVIGFNNIQMEHAGKYLCVAKNRGGKASAEVDVIVKVPPRITLNSSRLIAHLGQYHLTNSSATGDQPFEIFSPAAVSDMPSSVTAKGGYISFNDIQLEHVGNYLCLASNRTGKADAVTDVIVEPVPPTITLSSKILEAHIGQLRSITCNATGDQPIDVYWLPWKRSLPNNVLIDGRDIIFNTIQWQHHGKYVCVAKNPAGIAEAFADVNVTD</sequence>
<evidence type="ECO:0000256" key="3">
    <source>
        <dbReference type="ARBA" id="ARBA00022729"/>
    </source>
</evidence>
<keyword evidence="7" id="KW-0325">Glycoprotein</keyword>
<dbReference type="InterPro" id="IPR003599">
    <property type="entry name" value="Ig_sub"/>
</dbReference>
<dbReference type="PANTHER" id="PTHR45080:SF8">
    <property type="entry name" value="IG-LIKE DOMAIN-CONTAINING PROTEIN"/>
    <property type="match status" value="1"/>
</dbReference>
<dbReference type="InterPro" id="IPR050958">
    <property type="entry name" value="Cell_Adh-Cytoskel_Orgn"/>
</dbReference>
<evidence type="ECO:0000256" key="9">
    <source>
        <dbReference type="SAM" id="SignalP"/>
    </source>
</evidence>
<dbReference type="Proteomes" id="UP001652700">
    <property type="component" value="Unplaced"/>
</dbReference>
<dbReference type="Gene3D" id="4.10.410.10">
    <property type="entry name" value="Pancreatic trypsin inhibitor Kunitz domain"/>
    <property type="match status" value="2"/>
</dbReference>
<feature type="chain" id="PRO_5045586586" description="Papilin" evidence="9">
    <location>
        <begin position="19"/>
        <end position="669"/>
    </location>
</feature>
<dbReference type="RefSeq" id="XP_028147915.2">
    <property type="nucleotide sequence ID" value="XM_028292114.2"/>
</dbReference>
<dbReference type="InterPro" id="IPR036880">
    <property type="entry name" value="Kunitz_BPTI_sf"/>
</dbReference>
<dbReference type="SMART" id="SM00409">
    <property type="entry name" value="IG"/>
    <property type="match status" value="6"/>
</dbReference>
<dbReference type="InterPro" id="IPR007110">
    <property type="entry name" value="Ig-like_dom"/>
</dbReference>
<feature type="domain" description="Ig-like" evidence="11">
    <location>
        <begin position="584"/>
        <end position="668"/>
    </location>
</feature>
<evidence type="ECO:0000256" key="2">
    <source>
        <dbReference type="ARBA" id="ARBA00022692"/>
    </source>
</evidence>
<dbReference type="Pfam" id="PF07679">
    <property type="entry name" value="I-set"/>
    <property type="match status" value="2"/>
</dbReference>
<dbReference type="PROSITE" id="PS50835">
    <property type="entry name" value="IG_LIKE"/>
    <property type="match status" value="5"/>
</dbReference>
<dbReference type="PROSITE" id="PS00280">
    <property type="entry name" value="BPTI_KUNITZ_1"/>
    <property type="match status" value="2"/>
</dbReference>
<dbReference type="SMART" id="SM00408">
    <property type="entry name" value="IGc2"/>
    <property type="match status" value="5"/>
</dbReference>
<keyword evidence="4" id="KW-1133">Transmembrane helix</keyword>
<dbReference type="CDD" id="cd00096">
    <property type="entry name" value="Ig"/>
    <property type="match status" value="4"/>
</dbReference>
<evidence type="ECO:0008006" key="14">
    <source>
        <dbReference type="Google" id="ProtNLM"/>
    </source>
</evidence>
<feature type="domain" description="BPTI/Kunitz inhibitor" evidence="10">
    <location>
        <begin position="29"/>
        <end position="79"/>
    </location>
</feature>
<evidence type="ECO:0000313" key="13">
    <source>
        <dbReference type="Proteomes" id="UP001652700"/>
    </source>
</evidence>
<evidence type="ECO:0000256" key="1">
    <source>
        <dbReference type="ARBA" id="ARBA00004167"/>
    </source>
</evidence>
<evidence type="ECO:0000259" key="11">
    <source>
        <dbReference type="PROSITE" id="PS50835"/>
    </source>
</evidence>
<evidence type="ECO:0000256" key="6">
    <source>
        <dbReference type="ARBA" id="ARBA00023157"/>
    </source>
</evidence>
<dbReference type="EnsemblMetazoa" id="XM_028292114.2">
    <property type="protein sequence ID" value="XP_028147915.2"/>
    <property type="gene ID" value="LOC114341322"/>
</dbReference>
<reference evidence="12" key="1">
    <citation type="submission" date="2025-05" db="UniProtKB">
        <authorList>
            <consortium name="EnsemblMetazoa"/>
        </authorList>
    </citation>
    <scope>IDENTIFICATION</scope>
</reference>
<dbReference type="CDD" id="cd00109">
    <property type="entry name" value="Kunitz-type"/>
    <property type="match status" value="1"/>
</dbReference>
<dbReference type="Pfam" id="PF00014">
    <property type="entry name" value="Kunitz_BPTI"/>
    <property type="match status" value="2"/>
</dbReference>
<comment type="subcellular location">
    <subcellularLocation>
        <location evidence="1">Membrane</location>
        <topology evidence="1">Single-pass membrane protein</topology>
    </subcellularLocation>
</comment>
<dbReference type="InterPro" id="IPR009138">
    <property type="entry name" value="Neural_cell_adh"/>
</dbReference>
<dbReference type="PANTHER" id="PTHR45080">
    <property type="entry name" value="CONTACTIN 5"/>
    <property type="match status" value="1"/>
</dbReference>
<evidence type="ECO:0000256" key="8">
    <source>
        <dbReference type="ARBA" id="ARBA00023319"/>
    </source>
</evidence>
<feature type="domain" description="Ig-like" evidence="11">
    <location>
        <begin position="321"/>
        <end position="405"/>
    </location>
</feature>
<dbReference type="PROSITE" id="PS50279">
    <property type="entry name" value="BPTI_KUNITZ_2"/>
    <property type="match status" value="2"/>
</dbReference>
<proteinExistence type="predicted"/>
<name>A0ABM5IXV4_DIAVI</name>
<evidence type="ECO:0000256" key="7">
    <source>
        <dbReference type="ARBA" id="ARBA00023180"/>
    </source>
</evidence>
<dbReference type="SUPFAM" id="SSF48726">
    <property type="entry name" value="Immunoglobulin"/>
    <property type="match status" value="6"/>
</dbReference>
<keyword evidence="2" id="KW-0812">Transmembrane</keyword>
<dbReference type="Gene3D" id="2.60.40.10">
    <property type="entry name" value="Immunoglobulins"/>
    <property type="match status" value="5"/>
</dbReference>
<dbReference type="PRINTS" id="PR00759">
    <property type="entry name" value="BASICPTASE"/>
</dbReference>
<feature type="domain" description="Ig-like" evidence="11">
    <location>
        <begin position="409"/>
        <end position="491"/>
    </location>
</feature>
<protein>
    <recommendedName>
        <fullName evidence="14">Papilin</fullName>
    </recommendedName>
</protein>
<dbReference type="GeneID" id="114341322"/>
<feature type="signal peptide" evidence="9">
    <location>
        <begin position="1"/>
        <end position="18"/>
    </location>
</feature>
<keyword evidence="3 9" id="KW-0732">Signal</keyword>
<organism evidence="12 13">
    <name type="scientific">Diabrotica virgifera virgifera</name>
    <name type="common">western corn rootworm</name>
    <dbReference type="NCBI Taxonomy" id="50390"/>
    <lineage>
        <taxon>Eukaryota</taxon>
        <taxon>Metazoa</taxon>
        <taxon>Ecdysozoa</taxon>
        <taxon>Arthropoda</taxon>
        <taxon>Hexapoda</taxon>
        <taxon>Insecta</taxon>
        <taxon>Pterygota</taxon>
        <taxon>Neoptera</taxon>
        <taxon>Endopterygota</taxon>
        <taxon>Coleoptera</taxon>
        <taxon>Polyphaga</taxon>
        <taxon>Cucujiformia</taxon>
        <taxon>Chrysomeloidea</taxon>
        <taxon>Chrysomelidae</taxon>
        <taxon>Galerucinae</taxon>
        <taxon>Diabroticina</taxon>
        <taxon>Diabroticites</taxon>
        <taxon>Diabrotica</taxon>
    </lineage>
</organism>
<evidence type="ECO:0000256" key="5">
    <source>
        <dbReference type="ARBA" id="ARBA00023136"/>
    </source>
</evidence>
<dbReference type="InterPro" id="IPR036179">
    <property type="entry name" value="Ig-like_dom_sf"/>
</dbReference>
<dbReference type="InterPro" id="IPR013098">
    <property type="entry name" value="Ig_I-set"/>
</dbReference>